<dbReference type="PANTHER" id="PTHR30050:SF10">
    <property type="entry name" value="PHAGE-LIKE ELEMENT PBSX PROTEIN XKDC"/>
    <property type="match status" value="1"/>
</dbReference>
<dbReference type="InterPro" id="IPR003593">
    <property type="entry name" value="AAA+_ATPase"/>
</dbReference>
<evidence type="ECO:0000259" key="1">
    <source>
        <dbReference type="SMART" id="SM00382"/>
    </source>
</evidence>
<dbReference type="Proteomes" id="UP000596248">
    <property type="component" value="Chromosome"/>
</dbReference>
<gene>
    <name evidence="2" type="ORF">JNE38_05305</name>
</gene>
<dbReference type="Pfam" id="PF01695">
    <property type="entry name" value="IstB_IS21"/>
    <property type="match status" value="1"/>
</dbReference>
<keyword evidence="3" id="KW-1185">Reference proteome</keyword>
<keyword evidence="2" id="KW-0547">Nucleotide-binding</keyword>
<dbReference type="InterPro" id="IPR002611">
    <property type="entry name" value="IstB_ATP-bd"/>
</dbReference>
<organism evidence="2 3">
    <name type="scientific">Brevibacillus choshinensis</name>
    <dbReference type="NCBI Taxonomy" id="54911"/>
    <lineage>
        <taxon>Bacteria</taxon>
        <taxon>Bacillati</taxon>
        <taxon>Bacillota</taxon>
        <taxon>Bacilli</taxon>
        <taxon>Bacillales</taxon>
        <taxon>Paenibacillaceae</taxon>
        <taxon>Brevibacillus</taxon>
    </lineage>
</organism>
<evidence type="ECO:0000313" key="2">
    <source>
        <dbReference type="EMBL" id="QRG68572.1"/>
    </source>
</evidence>
<evidence type="ECO:0000313" key="3">
    <source>
        <dbReference type="Proteomes" id="UP000596248"/>
    </source>
</evidence>
<sequence>MYEQCECRDKKRIQKILQSSNITADFQRKTFGNFLDWSGDQRHQELHQKAYTYAKDFEEIRHREEGHSLGLVGASGSGKSHVAFAVANNLMVKKGIRVLYFNFVNGFKEMFSRYDAGSADVQRIREGLQSVEVLLIDDILKGKPDEKKGYPEISKAVYDEMYGLIEYRHFNHKPTIWTSEYYYELIPALGEATASRLFEMSKGNLGKALYTPEEMTAGEIGKLNYRLRGL</sequence>
<proteinExistence type="predicted"/>
<feature type="domain" description="AAA+ ATPase" evidence="1">
    <location>
        <begin position="65"/>
        <end position="204"/>
    </location>
</feature>
<dbReference type="SUPFAM" id="SSF52540">
    <property type="entry name" value="P-loop containing nucleoside triphosphate hydrolases"/>
    <property type="match status" value="1"/>
</dbReference>
<reference evidence="2 3" key="1">
    <citation type="submission" date="2021-01" db="EMBL/GenBank/DDBJ databases">
        <title>Identification of strong promoters based on the transcriptome of Brevibacillus choshinensis.</title>
        <authorList>
            <person name="Yao D."/>
            <person name="Zhang K."/>
            <person name="Wu J."/>
        </authorList>
    </citation>
    <scope>NUCLEOTIDE SEQUENCE [LARGE SCALE GENOMIC DNA]</scope>
    <source>
        <strain evidence="2 3">HPD31-SP3</strain>
    </source>
</reference>
<accession>A0ABX7FTH1</accession>
<dbReference type="GO" id="GO:0005524">
    <property type="term" value="F:ATP binding"/>
    <property type="evidence" value="ECO:0007669"/>
    <property type="project" value="UniProtKB-KW"/>
</dbReference>
<dbReference type="InterPro" id="IPR027417">
    <property type="entry name" value="P-loop_NTPase"/>
</dbReference>
<name>A0ABX7FTH1_BRECH</name>
<dbReference type="Gene3D" id="3.40.50.300">
    <property type="entry name" value="P-loop containing nucleotide triphosphate hydrolases"/>
    <property type="match status" value="1"/>
</dbReference>
<keyword evidence="2" id="KW-0067">ATP-binding</keyword>
<dbReference type="SMART" id="SM00382">
    <property type="entry name" value="AAA"/>
    <property type="match status" value="1"/>
</dbReference>
<protein>
    <submittedName>
        <fullName evidence="2">ATP-binding protein</fullName>
    </submittedName>
</protein>
<dbReference type="RefSeq" id="WP_203355572.1">
    <property type="nucleotide sequence ID" value="NZ_CP069127.1"/>
</dbReference>
<dbReference type="EMBL" id="CP069127">
    <property type="protein sequence ID" value="QRG68572.1"/>
    <property type="molecule type" value="Genomic_DNA"/>
</dbReference>
<dbReference type="PANTHER" id="PTHR30050">
    <property type="entry name" value="CHROMOSOMAL REPLICATION INITIATOR PROTEIN DNAA"/>
    <property type="match status" value="1"/>
</dbReference>